<feature type="domain" description="DUF8212" evidence="2">
    <location>
        <begin position="254"/>
        <end position="277"/>
    </location>
</feature>
<gene>
    <name evidence="3" type="ORF">SCLCIDRAFT_325124</name>
</gene>
<evidence type="ECO:0000313" key="3">
    <source>
        <dbReference type="EMBL" id="KIM66475.1"/>
    </source>
</evidence>
<dbReference type="EMBL" id="KN822017">
    <property type="protein sequence ID" value="KIM66475.1"/>
    <property type="molecule type" value="Genomic_DNA"/>
</dbReference>
<dbReference type="PANTHER" id="PTHR10622:SF10">
    <property type="entry name" value="HET DOMAIN-CONTAINING PROTEIN"/>
    <property type="match status" value="1"/>
</dbReference>
<dbReference type="PANTHER" id="PTHR10622">
    <property type="entry name" value="HET DOMAIN-CONTAINING PROTEIN"/>
    <property type="match status" value="1"/>
</dbReference>
<dbReference type="InParanoid" id="A0A0C3E108"/>
<dbReference type="OrthoDB" id="2619771at2759"/>
<organism evidence="3 4">
    <name type="scientific">Scleroderma citrinum Foug A</name>
    <dbReference type="NCBI Taxonomy" id="1036808"/>
    <lineage>
        <taxon>Eukaryota</taxon>
        <taxon>Fungi</taxon>
        <taxon>Dikarya</taxon>
        <taxon>Basidiomycota</taxon>
        <taxon>Agaricomycotina</taxon>
        <taxon>Agaricomycetes</taxon>
        <taxon>Agaricomycetidae</taxon>
        <taxon>Boletales</taxon>
        <taxon>Sclerodermatineae</taxon>
        <taxon>Sclerodermataceae</taxon>
        <taxon>Scleroderma</taxon>
    </lineage>
</organism>
<dbReference type="HOGENOM" id="CLU_000288_138_12_1"/>
<dbReference type="STRING" id="1036808.A0A0C3E108"/>
<sequence>MRLINVRNLLDIDMGKRVAPDASVLEQYSDEQPINMKYAILSHCWGVAAEEINFREMDMLTKMASFDRKKLRQRPGYMKILKSCEQANKDGLKWLWVDTCCINAESSSELSEAINSMFRWYEGSGTCYAYLHDVDADKLPIKRDDEKFGQFDGWPKWFSRGWTLQELVAPSVVQFFNQHWQSIGYKNRLAHILKEITRIPSCILQYGLDADCLSVAQIMSWAADRKTTRVEDRAYSLLGLFGVHMPMLYGEGKNAFRRLQLELIRMTNDHSLFAWDRRTIGSSGSVLADDPSFFRDCEDIVRMEPDEYLDALKESVLGGEPHTIPEEPLRTYSVTNAGIQIWLPLNRSRGSDSLFEARLACRRSLDSSPITIMLVSFKSNYYRYFGHFQTIHGATAEFQLVYLAYREEKRRKDCTFKFDDRAITCEGFARRCVFPKEVGLTGSSLTLSSTHHSASIVYANSKTNACFVLAVGYCLGHEWARIIFDPPAEKGNLKPPPGILDPSWAYALYCSGTTFCYHL</sequence>
<evidence type="ECO:0000259" key="2">
    <source>
        <dbReference type="Pfam" id="PF26640"/>
    </source>
</evidence>
<reference evidence="4" key="2">
    <citation type="submission" date="2015-01" db="EMBL/GenBank/DDBJ databases">
        <title>Evolutionary Origins and Diversification of the Mycorrhizal Mutualists.</title>
        <authorList>
            <consortium name="DOE Joint Genome Institute"/>
            <consortium name="Mycorrhizal Genomics Consortium"/>
            <person name="Kohler A."/>
            <person name="Kuo A."/>
            <person name="Nagy L.G."/>
            <person name="Floudas D."/>
            <person name="Copeland A."/>
            <person name="Barry K.W."/>
            <person name="Cichocki N."/>
            <person name="Veneault-Fourrey C."/>
            <person name="LaButti K."/>
            <person name="Lindquist E.A."/>
            <person name="Lipzen A."/>
            <person name="Lundell T."/>
            <person name="Morin E."/>
            <person name="Murat C."/>
            <person name="Riley R."/>
            <person name="Ohm R."/>
            <person name="Sun H."/>
            <person name="Tunlid A."/>
            <person name="Henrissat B."/>
            <person name="Grigoriev I.V."/>
            <person name="Hibbett D.S."/>
            <person name="Martin F."/>
        </authorList>
    </citation>
    <scope>NUCLEOTIDE SEQUENCE [LARGE SCALE GENOMIC DNA]</scope>
    <source>
        <strain evidence="4">Foug A</strain>
    </source>
</reference>
<reference evidence="3 4" key="1">
    <citation type="submission" date="2014-04" db="EMBL/GenBank/DDBJ databases">
        <authorList>
            <consortium name="DOE Joint Genome Institute"/>
            <person name="Kuo A."/>
            <person name="Kohler A."/>
            <person name="Nagy L.G."/>
            <person name="Floudas D."/>
            <person name="Copeland A."/>
            <person name="Barry K.W."/>
            <person name="Cichocki N."/>
            <person name="Veneault-Fourrey C."/>
            <person name="LaButti K."/>
            <person name="Lindquist E.A."/>
            <person name="Lipzen A."/>
            <person name="Lundell T."/>
            <person name="Morin E."/>
            <person name="Murat C."/>
            <person name="Sun H."/>
            <person name="Tunlid A."/>
            <person name="Henrissat B."/>
            <person name="Grigoriev I.V."/>
            <person name="Hibbett D.S."/>
            <person name="Martin F."/>
            <person name="Nordberg H.P."/>
            <person name="Cantor M.N."/>
            <person name="Hua S.X."/>
        </authorList>
    </citation>
    <scope>NUCLEOTIDE SEQUENCE [LARGE SCALE GENOMIC DNA]</scope>
    <source>
        <strain evidence="3 4">Foug A</strain>
    </source>
</reference>
<dbReference type="Pfam" id="PF26640">
    <property type="entry name" value="DUF8212"/>
    <property type="match status" value="1"/>
</dbReference>
<name>A0A0C3E108_9AGAM</name>
<evidence type="ECO:0000313" key="4">
    <source>
        <dbReference type="Proteomes" id="UP000053989"/>
    </source>
</evidence>
<feature type="domain" description="Heterokaryon incompatibility" evidence="1">
    <location>
        <begin position="38"/>
        <end position="140"/>
    </location>
</feature>
<dbReference type="InterPro" id="IPR058525">
    <property type="entry name" value="DUF8212"/>
</dbReference>
<dbReference type="AlphaFoldDB" id="A0A0C3E108"/>
<evidence type="ECO:0000259" key="1">
    <source>
        <dbReference type="Pfam" id="PF06985"/>
    </source>
</evidence>
<dbReference type="Pfam" id="PF06985">
    <property type="entry name" value="HET"/>
    <property type="match status" value="1"/>
</dbReference>
<protein>
    <submittedName>
        <fullName evidence="3">Uncharacterized protein</fullName>
    </submittedName>
</protein>
<accession>A0A0C3E108</accession>
<proteinExistence type="predicted"/>
<dbReference type="InterPro" id="IPR010730">
    <property type="entry name" value="HET"/>
</dbReference>
<keyword evidence="4" id="KW-1185">Reference proteome</keyword>
<dbReference type="Proteomes" id="UP000053989">
    <property type="component" value="Unassembled WGS sequence"/>
</dbReference>